<organism evidence="4 5">
    <name type="scientific">Epicoccum nigrum</name>
    <name type="common">Soil fungus</name>
    <name type="synonym">Epicoccum purpurascens</name>
    <dbReference type="NCBI Taxonomy" id="105696"/>
    <lineage>
        <taxon>Eukaryota</taxon>
        <taxon>Fungi</taxon>
        <taxon>Dikarya</taxon>
        <taxon>Ascomycota</taxon>
        <taxon>Pezizomycotina</taxon>
        <taxon>Dothideomycetes</taxon>
        <taxon>Pleosporomycetidae</taxon>
        <taxon>Pleosporales</taxon>
        <taxon>Pleosporineae</taxon>
        <taxon>Didymellaceae</taxon>
        <taxon>Epicoccum</taxon>
    </lineage>
</organism>
<evidence type="ECO:0000313" key="5">
    <source>
        <dbReference type="Proteomes" id="UP000193240"/>
    </source>
</evidence>
<dbReference type="EMBL" id="KZ107843">
    <property type="protein sequence ID" value="OSS49642.1"/>
    <property type="molecule type" value="Genomic_DNA"/>
</dbReference>
<evidence type="ECO:0000256" key="2">
    <source>
        <dbReference type="ARBA" id="ARBA00023079"/>
    </source>
</evidence>
<dbReference type="PANTHER" id="PTHR48081:SF33">
    <property type="entry name" value="KYNURENINE FORMAMIDASE"/>
    <property type="match status" value="1"/>
</dbReference>
<dbReference type="FunCoup" id="A0A1Y2M0Y2">
    <property type="interactions" value="124"/>
</dbReference>
<gene>
    <name evidence="4" type="ORF">B5807_06104</name>
</gene>
<evidence type="ECO:0000313" key="4">
    <source>
        <dbReference type="EMBL" id="OSS49642.1"/>
    </source>
</evidence>
<dbReference type="GO" id="GO:0034354">
    <property type="term" value="P:'de novo' NAD+ biosynthetic process from L-tryptophan"/>
    <property type="evidence" value="ECO:0007669"/>
    <property type="project" value="UniProtKB-UniRule"/>
</dbReference>
<dbReference type="InterPro" id="IPR029058">
    <property type="entry name" value="AB_hydrolase_fold"/>
</dbReference>
<comment type="similarity">
    <text evidence="3">Belongs to the kynurenine formamidase family.</text>
</comment>
<comment type="pathway">
    <text evidence="3">Amino-acid degradation; L-tryptophan degradation via kynurenine pathway; L-kynurenine from L-tryptophan: step 2/2.</text>
</comment>
<sequence length="314" mass="34627">MTQYPKRVSSLPYADSANRLQSLDVWLPRPLEQSDPDCSVWIVYVHGGAWRDPVQDSRCFEPTLSHLLGSHPATLSKVAGVASINYRLSPYPSHPTDPSTPSDASRNALHPDHVRDVACAIQLLETEYGMRRWVGAGHSCGATLLLQYVSGIGLTDQGKIEGLGGPEGMILLCGIYNIPLLLQNHDPPTCPERISAIYHDFVAGAFGQNKDVYRAVSPISGRFGTQQWPNGKLLVLAHSYEDELIERQQRDVMCVALDREGWGVVMEVGDGEADLGEGSRVLEVRDLRGGHDWIWEDGKQIAKLLADAVQRLVR</sequence>
<comment type="catalytic activity">
    <reaction evidence="3">
        <text>N-formyl-L-kynurenine + H2O = L-kynurenine + formate + H(+)</text>
        <dbReference type="Rhea" id="RHEA:13009"/>
        <dbReference type="ChEBI" id="CHEBI:15377"/>
        <dbReference type="ChEBI" id="CHEBI:15378"/>
        <dbReference type="ChEBI" id="CHEBI:15740"/>
        <dbReference type="ChEBI" id="CHEBI:57959"/>
        <dbReference type="ChEBI" id="CHEBI:58629"/>
        <dbReference type="EC" id="3.5.1.9"/>
    </reaction>
</comment>
<dbReference type="InParanoid" id="A0A1Y2M0Y2"/>
<dbReference type="Proteomes" id="UP000193240">
    <property type="component" value="Unassembled WGS sequence"/>
</dbReference>
<comment type="domain">
    <text evidence="3">The main chain amide nitrogen atoms of the second glycine and its adjacent residue in the HGGXW motif define the oxyanion hole, and stabilize the oxyanion that forms during the nucleophilic attack by the catalytic serine during substrate cleavage.</text>
</comment>
<dbReference type="SUPFAM" id="SSF53474">
    <property type="entry name" value="alpha/beta-Hydrolases"/>
    <property type="match status" value="1"/>
</dbReference>
<proteinExistence type="inferred from homology"/>
<dbReference type="PANTHER" id="PTHR48081">
    <property type="entry name" value="AB HYDROLASE SUPERFAMILY PROTEIN C4A8.06C"/>
    <property type="match status" value="1"/>
</dbReference>
<dbReference type="UniPathway" id="UPA00333">
    <property type="reaction ID" value="UER00454"/>
</dbReference>
<feature type="active site" evidence="3">
    <location>
        <position position="291"/>
    </location>
</feature>
<dbReference type="HAMAP" id="MF_03014">
    <property type="entry name" value="KFase"/>
    <property type="match status" value="1"/>
</dbReference>
<feature type="active site" description="Nucleophile" evidence="3">
    <location>
        <position position="139"/>
    </location>
</feature>
<dbReference type="Gene3D" id="3.40.50.1820">
    <property type="entry name" value="alpha/beta hydrolase"/>
    <property type="match status" value="1"/>
</dbReference>
<dbReference type="STRING" id="105696.A0A1Y2M0Y2"/>
<feature type="active site" evidence="3">
    <location>
        <position position="242"/>
    </location>
</feature>
<dbReference type="GO" id="GO:0019441">
    <property type="term" value="P:L-tryptophan catabolic process to kynurenine"/>
    <property type="evidence" value="ECO:0007669"/>
    <property type="project" value="UniProtKB-UniRule"/>
</dbReference>
<comment type="function">
    <text evidence="3">Catalyzes the hydrolysis of N-formyl-L-kynurenine to L-kynurenine, the second step in the kynurenine pathway of tryptophan degradation. Kynurenine may be further oxidized to nicotinic acid, NAD(H) and NADP(H). Required for elimination of toxic metabolites.</text>
</comment>
<dbReference type="InterPro" id="IPR050300">
    <property type="entry name" value="GDXG_lipolytic_enzyme"/>
</dbReference>
<name>A0A1Y2M0Y2_EPING</name>
<reference evidence="4 5" key="1">
    <citation type="journal article" date="2017" name="Genome Announc.">
        <title>Genome sequence of the saprophytic ascomycete Epicoccum nigrum ICMP 19927 strain isolated from New Zealand.</title>
        <authorList>
            <person name="Fokin M."/>
            <person name="Fleetwood D."/>
            <person name="Weir B.S."/>
            <person name="Villas-Boas S.G."/>
        </authorList>
    </citation>
    <scope>NUCLEOTIDE SEQUENCE [LARGE SCALE GENOMIC DNA]</scope>
    <source>
        <strain evidence="4 5">ICMP 19927</strain>
    </source>
</reference>
<protein>
    <recommendedName>
        <fullName evidence="3">Kynurenine formamidase</fullName>
        <shortName evidence="3">KFA</shortName>
        <shortName evidence="3">KFase</shortName>
        <ecNumber evidence="3">3.5.1.9</ecNumber>
    </recommendedName>
    <alternativeName>
        <fullName evidence="3">Arylformamidase</fullName>
    </alternativeName>
    <alternativeName>
        <fullName evidence="3">N-formylkynurenine formamidase</fullName>
        <shortName evidence="3">FKF</shortName>
    </alternativeName>
</protein>
<dbReference type="EC" id="3.5.1.9" evidence="3"/>
<keyword evidence="2 3" id="KW-0823">Tryptophan catabolism</keyword>
<comment type="subunit">
    <text evidence="3">Homodimer.</text>
</comment>
<keyword evidence="1 3" id="KW-0378">Hydrolase</keyword>
<keyword evidence="5" id="KW-1185">Reference proteome</keyword>
<dbReference type="InterPro" id="IPR027519">
    <property type="entry name" value="KFase_ver/fungi-typ"/>
</dbReference>
<dbReference type="GO" id="GO:0004061">
    <property type="term" value="F:arylformamidase activity"/>
    <property type="evidence" value="ECO:0007669"/>
    <property type="project" value="UniProtKB-UniRule"/>
</dbReference>
<dbReference type="OMA" id="RDVMCVA"/>
<evidence type="ECO:0000256" key="3">
    <source>
        <dbReference type="HAMAP-Rule" id="MF_03014"/>
    </source>
</evidence>
<evidence type="ECO:0000256" key="1">
    <source>
        <dbReference type="ARBA" id="ARBA00022801"/>
    </source>
</evidence>
<dbReference type="AlphaFoldDB" id="A0A1Y2M0Y2"/>
<accession>A0A1Y2M0Y2</accession>
<feature type="short sequence motif" description="HGGXW" evidence="3">
    <location>
        <begin position="46"/>
        <end position="50"/>
    </location>
</feature>